<keyword evidence="2" id="KW-0547">Nucleotide-binding</keyword>
<dbReference type="Gene3D" id="2.70.210.12">
    <property type="entry name" value="GTP1/OBG domain"/>
    <property type="match status" value="1"/>
</dbReference>
<feature type="compositionally biased region" description="Gly residues" evidence="4">
    <location>
        <begin position="408"/>
        <end position="420"/>
    </location>
</feature>
<evidence type="ECO:0000259" key="6">
    <source>
        <dbReference type="PROSITE" id="PS51883"/>
    </source>
</evidence>
<organism evidence="7 8">
    <name type="scientific">Chlamydomonas schloesseri</name>
    <dbReference type="NCBI Taxonomy" id="2026947"/>
    <lineage>
        <taxon>Eukaryota</taxon>
        <taxon>Viridiplantae</taxon>
        <taxon>Chlorophyta</taxon>
        <taxon>core chlorophytes</taxon>
        <taxon>Chlorophyceae</taxon>
        <taxon>CS clade</taxon>
        <taxon>Chlamydomonadales</taxon>
        <taxon>Chlamydomonadaceae</taxon>
        <taxon>Chlamydomonas</taxon>
    </lineage>
</organism>
<dbReference type="PRINTS" id="PR00326">
    <property type="entry name" value="GTP1OBG"/>
</dbReference>
<feature type="compositionally biased region" description="Basic and acidic residues" evidence="4">
    <location>
        <begin position="171"/>
        <end position="187"/>
    </location>
</feature>
<feature type="domain" description="OBG-type G" evidence="5">
    <location>
        <begin position="315"/>
        <end position="524"/>
    </location>
</feature>
<evidence type="ECO:0000256" key="1">
    <source>
        <dbReference type="ARBA" id="ARBA00007699"/>
    </source>
</evidence>
<evidence type="ECO:0000313" key="7">
    <source>
        <dbReference type="EMBL" id="KAG2425604.1"/>
    </source>
</evidence>
<accession>A0A835SEQ1</accession>
<dbReference type="Pfam" id="PF01018">
    <property type="entry name" value="GTP1_OBG"/>
    <property type="match status" value="1"/>
</dbReference>
<sequence length="534" mass="54301">MLEPAPFTTAADASKRIQISTASPGISSTTSTGGDAADDASSSSLGDPLLRRQARRAEVRAGKGPLPQRGQQVESVRFRAAGGHGGAGVAAYEPVGRGRNLAALGGTGGPGGDVRVRASRDAPGLHSVMTSVRGGRGGPGGAGGQSGGRGLDRVVEVPLGTTVRLGPDLRAQQEQEQRNREAGREEGAAGGVWAEGGEVVWEDVPEDDESEEGEGEVGGEHGTGGGGEWSGSDEDEGVAYGTPGGLRGDWQLEGSEGQVVELTTHGQEVLVARGGAGGRGNKSFPALPGRPAPDTAEPGQPGEQRWVVLEARLLADVGFVGLPNAGKSTLLGAITAARAKVGAYAFTTVRPQLGTITFEDGSRLVTADIPGLVKGAHANKGRGNAFLRHIERCRCLAYVIDLSGGTGSKRGEGGGSSSGGGRRKTPPRERDQGQAEQKAAASLGAEGLTPAEQLAVLQDELGRYSPQLLAAPALVVANKLDAVADPAAALAALAAATPLPIVPVSAAARVGLRRLTEALRAVVVQQEQRKEATQ</sequence>
<dbReference type="InterPro" id="IPR036726">
    <property type="entry name" value="GTP1_OBG_dom_sf"/>
</dbReference>
<dbReference type="Proteomes" id="UP000613740">
    <property type="component" value="Unassembled WGS sequence"/>
</dbReference>
<dbReference type="GO" id="GO:0042254">
    <property type="term" value="P:ribosome biogenesis"/>
    <property type="evidence" value="ECO:0007669"/>
    <property type="project" value="UniProtKB-UniRule"/>
</dbReference>
<dbReference type="InterPro" id="IPR006073">
    <property type="entry name" value="GTP-bd"/>
</dbReference>
<evidence type="ECO:0000259" key="5">
    <source>
        <dbReference type="PROSITE" id="PS51710"/>
    </source>
</evidence>
<feature type="compositionally biased region" description="Gly residues" evidence="4">
    <location>
        <begin position="220"/>
        <end position="229"/>
    </location>
</feature>
<dbReference type="PROSITE" id="PS51883">
    <property type="entry name" value="OBG"/>
    <property type="match status" value="1"/>
</dbReference>
<dbReference type="InterPro" id="IPR045086">
    <property type="entry name" value="OBG_GTPase"/>
</dbReference>
<dbReference type="OrthoDB" id="347018at2759"/>
<feature type="compositionally biased region" description="Acidic residues" evidence="4">
    <location>
        <begin position="200"/>
        <end position="217"/>
    </location>
</feature>
<dbReference type="InterPro" id="IPR006169">
    <property type="entry name" value="GTP1_OBG_dom"/>
</dbReference>
<protein>
    <recommendedName>
        <fullName evidence="9">OBG-type G domain-containing protein</fullName>
    </recommendedName>
</protein>
<dbReference type="PIRSF" id="PIRSF002401">
    <property type="entry name" value="GTP_bd_Obg/CgtA"/>
    <property type="match status" value="1"/>
</dbReference>
<dbReference type="AlphaFoldDB" id="A0A835SEQ1"/>
<dbReference type="GO" id="GO:0005525">
    <property type="term" value="F:GTP binding"/>
    <property type="evidence" value="ECO:0007669"/>
    <property type="project" value="UniProtKB-KW"/>
</dbReference>
<feature type="region of interest" description="Disordered" evidence="4">
    <location>
        <begin position="1"/>
        <end position="73"/>
    </location>
</feature>
<feature type="region of interest" description="Disordered" evidence="4">
    <location>
        <begin position="127"/>
        <end position="251"/>
    </location>
</feature>
<comment type="caution">
    <text evidence="7">The sequence shown here is derived from an EMBL/GenBank/DDBJ whole genome shotgun (WGS) entry which is preliminary data.</text>
</comment>
<feature type="compositionally biased region" description="Low complexity" evidence="4">
    <location>
        <begin position="19"/>
        <end position="48"/>
    </location>
</feature>
<dbReference type="Gene3D" id="3.40.50.300">
    <property type="entry name" value="P-loop containing nucleotide triphosphate hydrolases"/>
    <property type="match status" value="1"/>
</dbReference>
<evidence type="ECO:0008006" key="9">
    <source>
        <dbReference type="Google" id="ProtNLM"/>
    </source>
</evidence>
<dbReference type="SUPFAM" id="SSF82051">
    <property type="entry name" value="Obg GTP-binding protein N-terminal domain"/>
    <property type="match status" value="1"/>
</dbReference>
<evidence type="ECO:0000256" key="4">
    <source>
        <dbReference type="SAM" id="MobiDB-lite"/>
    </source>
</evidence>
<dbReference type="EMBL" id="JAEHOD010000114">
    <property type="protein sequence ID" value="KAG2425604.1"/>
    <property type="molecule type" value="Genomic_DNA"/>
</dbReference>
<gene>
    <name evidence="7" type="ORF">HYH02_014978</name>
</gene>
<dbReference type="Pfam" id="PF01926">
    <property type="entry name" value="MMR_HSR1"/>
    <property type="match status" value="1"/>
</dbReference>
<evidence type="ECO:0000256" key="3">
    <source>
        <dbReference type="ARBA" id="ARBA00023134"/>
    </source>
</evidence>
<dbReference type="CDD" id="cd01898">
    <property type="entry name" value="Obg"/>
    <property type="match status" value="1"/>
</dbReference>
<comment type="similarity">
    <text evidence="1">Belongs to the TRAFAC class OBG-HflX-like GTPase superfamily. OBG GTPase family.</text>
</comment>
<feature type="region of interest" description="Disordered" evidence="4">
    <location>
        <begin position="273"/>
        <end position="301"/>
    </location>
</feature>
<feature type="region of interest" description="Disordered" evidence="4">
    <location>
        <begin position="408"/>
        <end position="444"/>
    </location>
</feature>
<reference evidence="7" key="1">
    <citation type="journal article" date="2020" name="bioRxiv">
        <title>Comparative genomics of Chlamydomonas.</title>
        <authorList>
            <person name="Craig R.J."/>
            <person name="Hasan A.R."/>
            <person name="Ness R.W."/>
            <person name="Keightley P.D."/>
        </authorList>
    </citation>
    <scope>NUCLEOTIDE SEQUENCE</scope>
    <source>
        <strain evidence="7">CCAP 11/173</strain>
    </source>
</reference>
<dbReference type="GO" id="GO:0005739">
    <property type="term" value="C:mitochondrion"/>
    <property type="evidence" value="ECO:0007669"/>
    <property type="project" value="TreeGrafter"/>
</dbReference>
<evidence type="ECO:0000256" key="2">
    <source>
        <dbReference type="ARBA" id="ARBA00022741"/>
    </source>
</evidence>
<feature type="domain" description="Obg" evidence="6">
    <location>
        <begin position="70"/>
        <end position="314"/>
    </location>
</feature>
<dbReference type="InterPro" id="IPR027417">
    <property type="entry name" value="P-loop_NTPase"/>
</dbReference>
<dbReference type="GO" id="GO:0003924">
    <property type="term" value="F:GTPase activity"/>
    <property type="evidence" value="ECO:0007669"/>
    <property type="project" value="InterPro"/>
</dbReference>
<dbReference type="PANTHER" id="PTHR11702:SF31">
    <property type="entry name" value="MITOCHONDRIAL RIBOSOME-ASSOCIATED GTPASE 2"/>
    <property type="match status" value="1"/>
</dbReference>
<dbReference type="InterPro" id="IPR031167">
    <property type="entry name" value="G_OBG"/>
</dbReference>
<name>A0A835SEQ1_9CHLO</name>
<dbReference type="GO" id="GO:0000287">
    <property type="term" value="F:magnesium ion binding"/>
    <property type="evidence" value="ECO:0007669"/>
    <property type="project" value="InterPro"/>
</dbReference>
<dbReference type="SUPFAM" id="SSF52540">
    <property type="entry name" value="P-loop containing nucleoside triphosphate hydrolases"/>
    <property type="match status" value="1"/>
</dbReference>
<keyword evidence="8" id="KW-1185">Reference proteome</keyword>
<evidence type="ECO:0000313" key="8">
    <source>
        <dbReference type="Proteomes" id="UP000613740"/>
    </source>
</evidence>
<feature type="compositionally biased region" description="Gly residues" evidence="4">
    <location>
        <begin position="134"/>
        <end position="149"/>
    </location>
</feature>
<keyword evidence="3" id="KW-0342">GTP-binding</keyword>
<proteinExistence type="inferred from homology"/>
<dbReference type="InterPro" id="IPR014100">
    <property type="entry name" value="GTP-bd_Obg/CgtA"/>
</dbReference>
<dbReference type="PANTHER" id="PTHR11702">
    <property type="entry name" value="DEVELOPMENTALLY REGULATED GTP-BINDING PROTEIN-RELATED"/>
    <property type="match status" value="1"/>
</dbReference>
<dbReference type="PROSITE" id="PS51710">
    <property type="entry name" value="G_OBG"/>
    <property type="match status" value="1"/>
</dbReference>